<evidence type="ECO:0000256" key="2">
    <source>
        <dbReference type="ARBA" id="ARBA00022771"/>
    </source>
</evidence>
<protein>
    <recommendedName>
        <fullName evidence="6">THAP-type domain-containing protein</fullName>
    </recommendedName>
</protein>
<keyword evidence="3" id="KW-0862">Zinc</keyword>
<dbReference type="InterPro" id="IPR052224">
    <property type="entry name" value="THAP_domain_protein"/>
</dbReference>
<dbReference type="SMART" id="SM00692">
    <property type="entry name" value="DM3"/>
    <property type="match status" value="1"/>
</dbReference>
<organism evidence="7 8">
    <name type="scientific">Parnassius mnemosyne</name>
    <name type="common">clouded apollo</name>
    <dbReference type="NCBI Taxonomy" id="213953"/>
    <lineage>
        <taxon>Eukaryota</taxon>
        <taxon>Metazoa</taxon>
        <taxon>Ecdysozoa</taxon>
        <taxon>Arthropoda</taxon>
        <taxon>Hexapoda</taxon>
        <taxon>Insecta</taxon>
        <taxon>Pterygota</taxon>
        <taxon>Neoptera</taxon>
        <taxon>Endopterygota</taxon>
        <taxon>Lepidoptera</taxon>
        <taxon>Glossata</taxon>
        <taxon>Ditrysia</taxon>
        <taxon>Papilionoidea</taxon>
        <taxon>Papilionidae</taxon>
        <taxon>Parnassiinae</taxon>
        <taxon>Parnassini</taxon>
        <taxon>Parnassius</taxon>
        <taxon>Driopa</taxon>
    </lineage>
</organism>
<dbReference type="PANTHER" id="PTHR46927">
    <property type="entry name" value="AGAP005574-PA"/>
    <property type="match status" value="1"/>
</dbReference>
<evidence type="ECO:0000256" key="3">
    <source>
        <dbReference type="ARBA" id="ARBA00022833"/>
    </source>
</evidence>
<dbReference type="Proteomes" id="UP001314205">
    <property type="component" value="Unassembled WGS sequence"/>
</dbReference>
<dbReference type="InterPro" id="IPR006612">
    <property type="entry name" value="THAP_Znf"/>
</dbReference>
<keyword evidence="4 5" id="KW-0238">DNA-binding</keyword>
<dbReference type="GO" id="GO:0003677">
    <property type="term" value="F:DNA binding"/>
    <property type="evidence" value="ECO:0007669"/>
    <property type="project" value="UniProtKB-UniRule"/>
</dbReference>
<evidence type="ECO:0000313" key="8">
    <source>
        <dbReference type="Proteomes" id="UP001314205"/>
    </source>
</evidence>
<dbReference type="GO" id="GO:0008270">
    <property type="term" value="F:zinc ion binding"/>
    <property type="evidence" value="ECO:0007669"/>
    <property type="project" value="UniProtKB-KW"/>
</dbReference>
<dbReference type="AlphaFoldDB" id="A0AAV1KXU2"/>
<sequence length="73" mass="8687">MSCIIVGCKSHSSRKENDSENISFHRFPTDINLRQKWIDAIARCNWERKKHHRICARHFKDDCFINFEHNGAS</sequence>
<evidence type="ECO:0000256" key="1">
    <source>
        <dbReference type="ARBA" id="ARBA00022723"/>
    </source>
</evidence>
<proteinExistence type="predicted"/>
<dbReference type="Pfam" id="PF05485">
    <property type="entry name" value="THAP"/>
    <property type="match status" value="1"/>
</dbReference>
<name>A0AAV1KXU2_9NEOP</name>
<gene>
    <name evidence="7" type="ORF">PARMNEM_LOCUS8611</name>
</gene>
<reference evidence="7 8" key="1">
    <citation type="submission" date="2023-11" db="EMBL/GenBank/DDBJ databases">
        <authorList>
            <person name="Hedman E."/>
            <person name="Englund M."/>
            <person name="Stromberg M."/>
            <person name="Nyberg Akerstrom W."/>
            <person name="Nylinder S."/>
            <person name="Jareborg N."/>
            <person name="Kallberg Y."/>
            <person name="Kronander E."/>
        </authorList>
    </citation>
    <scope>NUCLEOTIDE SEQUENCE [LARGE SCALE GENOMIC DNA]</scope>
</reference>
<accession>A0AAV1KXU2</accession>
<evidence type="ECO:0000256" key="4">
    <source>
        <dbReference type="ARBA" id="ARBA00023125"/>
    </source>
</evidence>
<dbReference type="PANTHER" id="PTHR46927:SF3">
    <property type="entry name" value="THAP-TYPE DOMAIN-CONTAINING PROTEIN"/>
    <property type="match status" value="1"/>
</dbReference>
<keyword evidence="2 5" id="KW-0863">Zinc-finger</keyword>
<dbReference type="InterPro" id="IPR038441">
    <property type="entry name" value="THAP_Znf_sf"/>
</dbReference>
<dbReference type="SUPFAM" id="SSF57716">
    <property type="entry name" value="Glucocorticoid receptor-like (DNA-binding domain)"/>
    <property type="match status" value="1"/>
</dbReference>
<keyword evidence="8" id="KW-1185">Reference proteome</keyword>
<keyword evidence="1" id="KW-0479">Metal-binding</keyword>
<dbReference type="PROSITE" id="PS50950">
    <property type="entry name" value="ZF_THAP"/>
    <property type="match status" value="1"/>
</dbReference>
<dbReference type="EMBL" id="CAVLGL010000082">
    <property type="protein sequence ID" value="CAK1587906.1"/>
    <property type="molecule type" value="Genomic_DNA"/>
</dbReference>
<dbReference type="Gene3D" id="6.20.210.20">
    <property type="entry name" value="THAP domain"/>
    <property type="match status" value="1"/>
</dbReference>
<dbReference type="SMART" id="SM00980">
    <property type="entry name" value="THAP"/>
    <property type="match status" value="1"/>
</dbReference>
<evidence type="ECO:0000259" key="6">
    <source>
        <dbReference type="PROSITE" id="PS50950"/>
    </source>
</evidence>
<evidence type="ECO:0000256" key="5">
    <source>
        <dbReference type="PROSITE-ProRule" id="PRU00309"/>
    </source>
</evidence>
<feature type="domain" description="THAP-type" evidence="6">
    <location>
        <begin position="1"/>
        <end position="73"/>
    </location>
</feature>
<evidence type="ECO:0000313" key="7">
    <source>
        <dbReference type="EMBL" id="CAK1587906.1"/>
    </source>
</evidence>
<comment type="caution">
    <text evidence="7">The sequence shown here is derived from an EMBL/GenBank/DDBJ whole genome shotgun (WGS) entry which is preliminary data.</text>
</comment>